<name>A0A9P5PSM6_9AGAR</name>
<gene>
    <name evidence="1" type="ORF">BDP27DRAFT_1422913</name>
</gene>
<comment type="caution">
    <text evidence="1">The sequence shown here is derived from an EMBL/GenBank/DDBJ whole genome shotgun (WGS) entry which is preliminary data.</text>
</comment>
<evidence type="ECO:0000313" key="1">
    <source>
        <dbReference type="EMBL" id="KAF9067360.1"/>
    </source>
</evidence>
<sequence length="254" mass="29074">MSLALTDAGVTSVAVTNITRTAKATCFDHQLLVTSSTMLKKAQVNQAQVKDDARRLRRCKLDLEYWYIRNPDGPPPHPSDDAYKDPATNLPPSAWIRRSTILSPRFSDFSTGHHARESFVKHLLPAWSIAFTNRDQKEFLGSVVKLWLWIFPEDILPEQPYRECVKSSRLTVSQLPFDISTYKSELHKRLVQHMVDKSSQRSSSITQKAQNSLYKDRPRSFFTEALSQAIEACLERGTKVYGSHEKTSYLGRWN</sequence>
<keyword evidence="2" id="KW-1185">Reference proteome</keyword>
<protein>
    <submittedName>
        <fullName evidence="1">Uncharacterized protein</fullName>
    </submittedName>
</protein>
<reference evidence="1" key="1">
    <citation type="submission" date="2020-11" db="EMBL/GenBank/DDBJ databases">
        <authorList>
            <consortium name="DOE Joint Genome Institute"/>
            <person name="Ahrendt S."/>
            <person name="Riley R."/>
            <person name="Andreopoulos W."/>
            <person name="Labutti K."/>
            <person name="Pangilinan J."/>
            <person name="Ruiz-Duenas F.J."/>
            <person name="Barrasa J.M."/>
            <person name="Sanchez-Garcia M."/>
            <person name="Camarero S."/>
            <person name="Miyauchi S."/>
            <person name="Serrano A."/>
            <person name="Linde D."/>
            <person name="Babiker R."/>
            <person name="Drula E."/>
            <person name="Ayuso-Fernandez I."/>
            <person name="Pacheco R."/>
            <person name="Padilla G."/>
            <person name="Ferreira P."/>
            <person name="Barriuso J."/>
            <person name="Kellner H."/>
            <person name="Castanera R."/>
            <person name="Alfaro M."/>
            <person name="Ramirez L."/>
            <person name="Pisabarro A.G."/>
            <person name="Kuo A."/>
            <person name="Tritt A."/>
            <person name="Lipzen A."/>
            <person name="He G."/>
            <person name="Yan M."/>
            <person name="Ng V."/>
            <person name="Cullen D."/>
            <person name="Martin F."/>
            <person name="Rosso M.-N."/>
            <person name="Henrissat B."/>
            <person name="Hibbett D."/>
            <person name="Martinez A.T."/>
            <person name="Grigoriev I.V."/>
        </authorList>
    </citation>
    <scope>NUCLEOTIDE SEQUENCE</scope>
    <source>
        <strain evidence="1">AH 40177</strain>
    </source>
</reference>
<dbReference type="Proteomes" id="UP000772434">
    <property type="component" value="Unassembled WGS sequence"/>
</dbReference>
<accession>A0A9P5PSM6</accession>
<proteinExistence type="predicted"/>
<evidence type="ECO:0000313" key="2">
    <source>
        <dbReference type="Proteomes" id="UP000772434"/>
    </source>
</evidence>
<dbReference type="AlphaFoldDB" id="A0A9P5PSM6"/>
<dbReference type="EMBL" id="JADNRY010000074">
    <property type="protein sequence ID" value="KAF9067360.1"/>
    <property type="molecule type" value="Genomic_DNA"/>
</dbReference>
<organism evidence="1 2">
    <name type="scientific">Rhodocollybia butyracea</name>
    <dbReference type="NCBI Taxonomy" id="206335"/>
    <lineage>
        <taxon>Eukaryota</taxon>
        <taxon>Fungi</taxon>
        <taxon>Dikarya</taxon>
        <taxon>Basidiomycota</taxon>
        <taxon>Agaricomycotina</taxon>
        <taxon>Agaricomycetes</taxon>
        <taxon>Agaricomycetidae</taxon>
        <taxon>Agaricales</taxon>
        <taxon>Marasmiineae</taxon>
        <taxon>Omphalotaceae</taxon>
        <taxon>Rhodocollybia</taxon>
    </lineage>
</organism>